<evidence type="ECO:0000313" key="2">
    <source>
        <dbReference type="EMBL" id="OVZ79846.1"/>
    </source>
</evidence>
<feature type="transmembrane region" description="Helical" evidence="1">
    <location>
        <begin position="49"/>
        <end position="69"/>
    </location>
</feature>
<keyword evidence="1" id="KW-1133">Transmembrane helix</keyword>
<name>A0A208ZH74_YERIN</name>
<accession>A0A208ZH74</accession>
<protein>
    <submittedName>
        <fullName evidence="2">Uncharacterized protein</fullName>
    </submittedName>
</protein>
<dbReference type="Proteomes" id="UP000196440">
    <property type="component" value="Unassembled WGS sequence"/>
</dbReference>
<dbReference type="EMBL" id="NHOI01000048">
    <property type="protein sequence ID" value="OVZ79846.1"/>
    <property type="molecule type" value="Genomic_DNA"/>
</dbReference>
<sequence length="392" mass="43158">MPVNLDAIPDKAPDITRPATARWIIAGIVILLIGVGMTLWFWSGDRAGFKFWFIATCLPTLVWGSAFALRRIAYKLERIGTDSWNKEREKLIASETTRGQRSTWLVGEYLINALETDGMKTHLAAVKRSPILEPVLARDNMSVIRHSALPDRGKPADILDSYVADICGHAANMLARLPTDMPCYIAFDACDSVADITDTLISGIQYPLRRIRNLSGFRILDYWLDRHHDIPSALLVISAQLYDIPPQDSGESITIMLVSNRRLPKMSSSSVRIHRPQISKDGDLPGALNNAMLWGKLAKTAPLRGWITGGKMASEDTWSQACATYAPELTAQRNVNIDTVAGYADTAAPWQSVILAARQCHADEEPQIVVVESAPSCHQLCAVTPEKSSGIV</sequence>
<keyword evidence="1" id="KW-0472">Membrane</keyword>
<proteinExistence type="predicted"/>
<feature type="transmembrane region" description="Helical" evidence="1">
    <location>
        <begin position="21"/>
        <end position="43"/>
    </location>
</feature>
<gene>
    <name evidence="2" type="ORF">CBW57_23145</name>
</gene>
<keyword evidence="1" id="KW-0812">Transmembrane</keyword>
<dbReference type="AlphaFoldDB" id="A0A208ZH74"/>
<organism evidence="2 3">
    <name type="scientific">Yersinia intermedia</name>
    <dbReference type="NCBI Taxonomy" id="631"/>
    <lineage>
        <taxon>Bacteria</taxon>
        <taxon>Pseudomonadati</taxon>
        <taxon>Pseudomonadota</taxon>
        <taxon>Gammaproteobacteria</taxon>
        <taxon>Enterobacterales</taxon>
        <taxon>Yersiniaceae</taxon>
        <taxon>Yersinia</taxon>
    </lineage>
</organism>
<reference evidence="2 3" key="1">
    <citation type="submission" date="2017-05" db="EMBL/GenBank/DDBJ databases">
        <title>Whole genome sequencing of Yersinia kristensenii.</title>
        <authorList>
            <person name="Campioni F."/>
        </authorList>
    </citation>
    <scope>NUCLEOTIDE SEQUENCE [LARGE SCALE GENOMIC DNA]</scope>
    <source>
        <strain evidence="2 3">CFSAN060536</strain>
    </source>
</reference>
<comment type="caution">
    <text evidence="2">The sequence shown here is derived from an EMBL/GenBank/DDBJ whole genome shotgun (WGS) entry which is preliminary data.</text>
</comment>
<evidence type="ECO:0000313" key="3">
    <source>
        <dbReference type="Proteomes" id="UP000196440"/>
    </source>
</evidence>
<evidence type="ECO:0000256" key="1">
    <source>
        <dbReference type="SAM" id="Phobius"/>
    </source>
</evidence>
<dbReference type="RefSeq" id="WP_087816660.1">
    <property type="nucleotide sequence ID" value="NZ_CBCPKE010000009.1"/>
</dbReference>